<gene>
    <name evidence="1" type="ORF">M0R89_19900</name>
</gene>
<dbReference type="AlphaFoldDB" id="A0A8U0HZS4"/>
<evidence type="ECO:0008006" key="3">
    <source>
        <dbReference type="Google" id="ProtNLM"/>
    </source>
</evidence>
<proteinExistence type="predicted"/>
<dbReference type="RefSeq" id="WP_248652460.1">
    <property type="nucleotide sequence ID" value="NZ_CP096660.1"/>
</dbReference>
<keyword evidence="2" id="KW-1185">Reference proteome</keyword>
<reference evidence="1 2" key="1">
    <citation type="submission" date="2022-04" db="EMBL/GenBank/DDBJ databases">
        <title>Diverse halophilic archaea isolated from saline environments.</title>
        <authorList>
            <person name="Cui H.-L."/>
        </authorList>
    </citation>
    <scope>NUCLEOTIDE SEQUENCE [LARGE SCALE GENOMIC DNA]</scope>
    <source>
        <strain evidence="1 2">XZYJT49</strain>
        <plasmid evidence="1 2">unnamed1</plasmid>
    </source>
</reference>
<dbReference type="GeneID" id="72187513"/>
<dbReference type="EMBL" id="CP096660">
    <property type="protein sequence ID" value="UPV76427.1"/>
    <property type="molecule type" value="Genomic_DNA"/>
</dbReference>
<accession>A0A8U0HZS4</accession>
<keyword evidence="1" id="KW-0614">Plasmid</keyword>
<dbReference type="KEGG" id="halx:M0R89_19900"/>
<evidence type="ECO:0000313" key="1">
    <source>
        <dbReference type="EMBL" id="UPV76427.1"/>
    </source>
</evidence>
<name>A0A8U0HZS4_9EURY</name>
<protein>
    <recommendedName>
        <fullName evidence="3">Lipoprotein</fullName>
    </recommendedName>
</protein>
<sequence length="141" mass="15212">MSWSRRQILGLGGLSTLAGLAGCASVSLTGTLGFRLRNYTSAAYDATVEIRLAGQTTFERTFQLPSASSADPYVYTETDAVSNIPSGMSYTVSLFLDGTEVRTHEATMDCTDRDSQRMDEEIDINIGFGGDETVEIADTQC</sequence>
<geneLocation type="plasmid" evidence="1 2">
    <name>unnamed1</name>
</geneLocation>
<organism evidence="1 2">
    <name type="scientific">Halorussus limi</name>
    <dbReference type="NCBI Taxonomy" id="2938695"/>
    <lineage>
        <taxon>Archaea</taxon>
        <taxon>Methanobacteriati</taxon>
        <taxon>Methanobacteriota</taxon>
        <taxon>Stenosarchaea group</taxon>
        <taxon>Halobacteria</taxon>
        <taxon>Halobacteriales</taxon>
        <taxon>Haladaptataceae</taxon>
        <taxon>Halorussus</taxon>
    </lineage>
</organism>
<evidence type="ECO:0000313" key="2">
    <source>
        <dbReference type="Proteomes" id="UP000830729"/>
    </source>
</evidence>
<dbReference type="PROSITE" id="PS51257">
    <property type="entry name" value="PROKAR_LIPOPROTEIN"/>
    <property type="match status" value="1"/>
</dbReference>
<dbReference type="Proteomes" id="UP000830729">
    <property type="component" value="Plasmid unnamed1"/>
</dbReference>